<protein>
    <submittedName>
        <fullName evidence="1">Uncharacterized protein</fullName>
    </submittedName>
</protein>
<sequence length="43" mass="4818">MTYASVTCQLSFQHKKPANDTSPVLMPFAGSVFFIQLQSYFVS</sequence>
<dbReference type="Proteomes" id="UP000069771">
    <property type="component" value="Chromosome"/>
</dbReference>
<proteinExistence type="predicted"/>
<accession>A0A140DWW0</accession>
<keyword evidence="2" id="KW-1185">Reference proteome</keyword>
<dbReference type="EMBL" id="CP011391">
    <property type="protein sequence ID" value="AMK55137.1"/>
    <property type="molecule type" value="Genomic_DNA"/>
</dbReference>
<dbReference type="AlphaFoldDB" id="A0A140DWW0"/>
<dbReference type="KEGG" id="fro:AALO17_20030"/>
<name>A0A140DWW0_9FIRM</name>
<organism evidence="1 2">
    <name type="scientific">Faecalibaculum rodentium</name>
    <dbReference type="NCBI Taxonomy" id="1702221"/>
    <lineage>
        <taxon>Bacteria</taxon>
        <taxon>Bacillati</taxon>
        <taxon>Bacillota</taxon>
        <taxon>Erysipelotrichia</taxon>
        <taxon>Erysipelotrichales</taxon>
        <taxon>Erysipelotrichaceae</taxon>
        <taxon>Faecalibaculum</taxon>
    </lineage>
</organism>
<reference evidence="1 2" key="1">
    <citation type="journal article" date="2016" name="Gut Pathog.">
        <title>Whole genome sequencing of "Faecalibaculum rodentium" ALO17, isolated from C57BL/6J laboratory mouse feces.</title>
        <authorList>
            <person name="Lim S."/>
            <person name="Chang D.H."/>
            <person name="Ahn S."/>
            <person name="Kim B.C."/>
        </authorList>
    </citation>
    <scope>NUCLEOTIDE SEQUENCE [LARGE SCALE GENOMIC DNA]</scope>
    <source>
        <strain evidence="1 2">Alo17</strain>
    </source>
</reference>
<evidence type="ECO:0000313" key="2">
    <source>
        <dbReference type="Proteomes" id="UP000069771"/>
    </source>
</evidence>
<gene>
    <name evidence="1" type="ORF">AALO17_20030</name>
</gene>
<evidence type="ECO:0000313" key="1">
    <source>
        <dbReference type="EMBL" id="AMK55137.1"/>
    </source>
</evidence>